<reference evidence="2 3" key="1">
    <citation type="journal article" date="2016" name="Front. Microbiol.">
        <title>Genomic Resource of Rice Seed Associated Bacteria.</title>
        <authorList>
            <person name="Midha S."/>
            <person name="Bansal K."/>
            <person name="Sharma S."/>
            <person name="Kumar N."/>
            <person name="Patil P.P."/>
            <person name="Chaudhry V."/>
            <person name="Patil P.B."/>
        </authorList>
    </citation>
    <scope>NUCLEOTIDE SEQUENCE [LARGE SCALE GENOMIC DNA]</scope>
    <source>
        <strain evidence="2 3">RSA11</strain>
    </source>
</reference>
<proteinExistence type="predicted"/>
<feature type="domain" description="Helix-turn-helix" evidence="1">
    <location>
        <begin position="34"/>
        <end position="83"/>
    </location>
</feature>
<evidence type="ECO:0000313" key="3">
    <source>
        <dbReference type="Proteomes" id="UP000072605"/>
    </source>
</evidence>
<name>A0AAW3MF93_9BACL</name>
<dbReference type="InterPro" id="IPR009061">
    <property type="entry name" value="DNA-bd_dom_put_sf"/>
</dbReference>
<sequence length="85" mass="10070">MKQTIMLTFTPESLTALIDERIQEALEQHTAKVWMSEKEAREYTGFSHYTLHNARADGELKATKCNRLVRYHRDDLDAWMRSKQK</sequence>
<organism evidence="2 3">
    <name type="scientific">Exiguobacterium indicum</name>
    <dbReference type="NCBI Taxonomy" id="296995"/>
    <lineage>
        <taxon>Bacteria</taxon>
        <taxon>Bacillati</taxon>
        <taxon>Bacillota</taxon>
        <taxon>Bacilli</taxon>
        <taxon>Bacillales</taxon>
        <taxon>Bacillales Family XII. Incertae Sedis</taxon>
        <taxon>Exiguobacterium</taxon>
    </lineage>
</organism>
<comment type="caution">
    <text evidence="2">The sequence shown here is derived from an EMBL/GenBank/DDBJ whole genome shotgun (WGS) entry which is preliminary data.</text>
</comment>
<dbReference type="SUPFAM" id="SSF46955">
    <property type="entry name" value="Putative DNA-binding domain"/>
    <property type="match status" value="1"/>
</dbReference>
<gene>
    <name evidence="2" type="ORF">RSA11_04550</name>
</gene>
<evidence type="ECO:0000313" key="2">
    <source>
        <dbReference type="EMBL" id="KTR27933.1"/>
    </source>
</evidence>
<accession>A0AAW3MF93</accession>
<dbReference type="Proteomes" id="UP000072605">
    <property type="component" value="Unassembled WGS sequence"/>
</dbReference>
<dbReference type="AlphaFoldDB" id="A0AAW3MF93"/>
<dbReference type="Pfam" id="PF12728">
    <property type="entry name" value="HTH_17"/>
    <property type="match status" value="1"/>
</dbReference>
<protein>
    <recommendedName>
        <fullName evidence="1">Helix-turn-helix domain-containing protein</fullName>
    </recommendedName>
</protein>
<dbReference type="InterPro" id="IPR041657">
    <property type="entry name" value="HTH_17"/>
</dbReference>
<dbReference type="EMBL" id="LDQV01000012">
    <property type="protein sequence ID" value="KTR27933.1"/>
    <property type="molecule type" value="Genomic_DNA"/>
</dbReference>
<evidence type="ECO:0000259" key="1">
    <source>
        <dbReference type="Pfam" id="PF12728"/>
    </source>
</evidence>
<dbReference type="RefSeq" id="WP_058713229.1">
    <property type="nucleotide sequence ID" value="NZ_LDQV01000012.1"/>
</dbReference>